<dbReference type="Pfam" id="PF03831">
    <property type="entry name" value="YjdM"/>
    <property type="match status" value="1"/>
</dbReference>
<sequence length="70" mass="7572">MDVNDSNGALLAEGDSVSVIKDLKVKGSSSVVKRGTVFKGIHLSDDPELIEVRSKQVKGLMLRTEFVKKA</sequence>
<protein>
    <submittedName>
        <fullName evidence="2">PhnA protein</fullName>
    </submittedName>
</protein>
<dbReference type="EMBL" id="PDVP01000003">
    <property type="protein sequence ID" value="PHP67568.1"/>
    <property type="molecule type" value="Genomic_DNA"/>
</dbReference>
<evidence type="ECO:0000313" key="2">
    <source>
        <dbReference type="EMBL" id="PHP67568.1"/>
    </source>
</evidence>
<evidence type="ECO:0000313" key="3">
    <source>
        <dbReference type="Proteomes" id="UP000221168"/>
    </source>
</evidence>
<dbReference type="AlphaFoldDB" id="A0A2G1QQS4"/>
<dbReference type="SUPFAM" id="SSF82057">
    <property type="entry name" value="Prokaryotic SH3-related domain"/>
    <property type="match status" value="1"/>
</dbReference>
<dbReference type="Proteomes" id="UP000221168">
    <property type="component" value="Unassembled WGS sequence"/>
</dbReference>
<dbReference type="RefSeq" id="WP_099305572.1">
    <property type="nucleotide sequence ID" value="NZ_PDVP01000003.1"/>
</dbReference>
<reference evidence="2 3" key="1">
    <citation type="submission" date="2017-10" db="EMBL/GenBank/DDBJ databases">
        <title>Sedimentibacterium mangrovi gen. nov., sp. nov., a novel member of family Phyllobacteriacea isolated from mangrove sediment.</title>
        <authorList>
            <person name="Liao H."/>
            <person name="Tian Y."/>
        </authorList>
    </citation>
    <scope>NUCLEOTIDE SEQUENCE [LARGE SCALE GENOMIC DNA]</scope>
    <source>
        <strain evidence="2 3">X9-2-2</strain>
    </source>
</reference>
<accession>A0A2G1QQS4</accession>
<organism evidence="2 3">
    <name type="scientific">Zhengella mangrovi</name>
    <dbReference type="NCBI Taxonomy" id="1982044"/>
    <lineage>
        <taxon>Bacteria</taxon>
        <taxon>Pseudomonadati</taxon>
        <taxon>Pseudomonadota</taxon>
        <taxon>Alphaproteobacteria</taxon>
        <taxon>Hyphomicrobiales</taxon>
        <taxon>Notoacmeibacteraceae</taxon>
        <taxon>Zhengella</taxon>
    </lineage>
</organism>
<keyword evidence="3" id="KW-1185">Reference proteome</keyword>
<name>A0A2G1QQS4_9HYPH</name>
<dbReference type="InterPro" id="IPR013988">
    <property type="entry name" value="YjdM_C"/>
</dbReference>
<dbReference type="Gene3D" id="2.30.30.40">
    <property type="entry name" value="SH3 Domains"/>
    <property type="match status" value="1"/>
</dbReference>
<proteinExistence type="predicted"/>
<feature type="domain" description="Protein YjdM C-terminal" evidence="1">
    <location>
        <begin position="3"/>
        <end position="70"/>
    </location>
</feature>
<gene>
    <name evidence="2" type="ORF">CSC94_07640</name>
</gene>
<dbReference type="OrthoDB" id="9810131at2"/>
<evidence type="ECO:0000259" key="1">
    <source>
        <dbReference type="Pfam" id="PF03831"/>
    </source>
</evidence>
<comment type="caution">
    <text evidence="2">The sequence shown here is derived from an EMBL/GenBank/DDBJ whole genome shotgun (WGS) entry which is preliminary data.</text>
</comment>